<feature type="transmembrane region" description="Helical" evidence="1">
    <location>
        <begin position="34"/>
        <end position="55"/>
    </location>
</feature>
<keyword evidence="1" id="KW-0472">Membrane</keyword>
<accession>A0A1G2MVM3</accession>
<evidence type="ECO:0000313" key="2">
    <source>
        <dbReference type="EMBL" id="OHA27928.1"/>
    </source>
</evidence>
<gene>
    <name evidence="2" type="ORF">A3D56_03155</name>
</gene>
<name>A0A1G2MVM3_9BACT</name>
<evidence type="ECO:0000313" key="3">
    <source>
        <dbReference type="Proteomes" id="UP000177943"/>
    </source>
</evidence>
<organism evidence="2 3">
    <name type="scientific">Candidatus Taylorbacteria bacterium RIFCSPHIGHO2_02_FULL_45_35</name>
    <dbReference type="NCBI Taxonomy" id="1802311"/>
    <lineage>
        <taxon>Bacteria</taxon>
        <taxon>Candidatus Tayloriibacteriota</taxon>
    </lineage>
</organism>
<evidence type="ECO:0000256" key="1">
    <source>
        <dbReference type="SAM" id="Phobius"/>
    </source>
</evidence>
<dbReference type="AlphaFoldDB" id="A0A1G2MVM3"/>
<protein>
    <submittedName>
        <fullName evidence="2">Uncharacterized protein</fullName>
    </submittedName>
</protein>
<dbReference type="Proteomes" id="UP000177943">
    <property type="component" value="Unassembled WGS sequence"/>
</dbReference>
<keyword evidence="1" id="KW-0812">Transmembrane</keyword>
<comment type="caution">
    <text evidence="2">The sequence shown here is derived from an EMBL/GenBank/DDBJ whole genome shotgun (WGS) entry which is preliminary data.</text>
</comment>
<keyword evidence="1" id="KW-1133">Transmembrane helix</keyword>
<sequence>MDPDEKQLLSETYELAKENNEILKKMRRVSRWAIAFRVFYWSVIILLSLGAYYLIQPYIDQLRGVYSGFGDQIDTIRNVGETAGGLN</sequence>
<dbReference type="EMBL" id="MHRP01000003">
    <property type="protein sequence ID" value="OHA27928.1"/>
    <property type="molecule type" value="Genomic_DNA"/>
</dbReference>
<proteinExistence type="predicted"/>
<reference evidence="2 3" key="1">
    <citation type="journal article" date="2016" name="Nat. Commun.">
        <title>Thousands of microbial genomes shed light on interconnected biogeochemical processes in an aquifer system.</title>
        <authorList>
            <person name="Anantharaman K."/>
            <person name="Brown C.T."/>
            <person name="Hug L.A."/>
            <person name="Sharon I."/>
            <person name="Castelle C.J."/>
            <person name="Probst A.J."/>
            <person name="Thomas B.C."/>
            <person name="Singh A."/>
            <person name="Wilkins M.J."/>
            <person name="Karaoz U."/>
            <person name="Brodie E.L."/>
            <person name="Williams K.H."/>
            <person name="Hubbard S.S."/>
            <person name="Banfield J.F."/>
        </authorList>
    </citation>
    <scope>NUCLEOTIDE SEQUENCE [LARGE SCALE GENOMIC DNA]</scope>
</reference>